<evidence type="ECO:0000256" key="3">
    <source>
        <dbReference type="ARBA" id="ARBA00022475"/>
    </source>
</evidence>
<dbReference type="Gene3D" id="1.10.3730.20">
    <property type="match status" value="1"/>
</dbReference>
<proteinExistence type="inferred from homology"/>
<reference evidence="14 15" key="1">
    <citation type="submission" date="2024-03" db="EMBL/GenBank/DDBJ databases">
        <title>Human intestinal bacterial collection.</title>
        <authorList>
            <person name="Pauvert C."/>
            <person name="Hitch T.C.A."/>
            <person name="Clavel T."/>
        </authorList>
    </citation>
    <scope>NUCLEOTIDE SEQUENCE [LARGE SCALE GENOMIC DNA]</scope>
    <source>
        <strain evidence="14 15">CLA-JM-H16</strain>
    </source>
</reference>
<gene>
    <name evidence="14" type="ORF">WMO28_10300</name>
</gene>
<evidence type="ECO:0000256" key="12">
    <source>
        <dbReference type="SAM" id="Phobius"/>
    </source>
</evidence>
<evidence type="ECO:0000256" key="9">
    <source>
        <dbReference type="ARBA" id="ARBA00022989"/>
    </source>
</evidence>
<accession>A0ABV1BFC4</accession>
<dbReference type="SUPFAM" id="SSF103481">
    <property type="entry name" value="Multidrug resistance efflux transporter EmrE"/>
    <property type="match status" value="1"/>
</dbReference>
<keyword evidence="11 12" id="KW-0472">Membrane</keyword>
<dbReference type="EMBL" id="JBBMEJ010000011">
    <property type="protein sequence ID" value="MEQ2371327.1"/>
    <property type="molecule type" value="Genomic_DNA"/>
</dbReference>
<dbReference type="InterPro" id="IPR000390">
    <property type="entry name" value="Small_drug/metabolite_transptr"/>
</dbReference>
<keyword evidence="9 12" id="KW-1133">Transmembrane helix</keyword>
<keyword evidence="5" id="KW-0997">Cell inner membrane</keyword>
<feature type="transmembrane region" description="Helical" evidence="12">
    <location>
        <begin position="73"/>
        <end position="90"/>
    </location>
</feature>
<evidence type="ECO:0000256" key="6">
    <source>
        <dbReference type="ARBA" id="ARBA00022556"/>
    </source>
</evidence>
<keyword evidence="4" id="KW-0444">Lipid biosynthesis</keyword>
<organism evidence="14 15">
    <name type="scientific">Blautia aquisgranensis</name>
    <dbReference type="NCBI Taxonomy" id="3133153"/>
    <lineage>
        <taxon>Bacteria</taxon>
        <taxon>Bacillati</taxon>
        <taxon>Bacillota</taxon>
        <taxon>Clostridia</taxon>
        <taxon>Lachnospirales</taxon>
        <taxon>Lachnospiraceae</taxon>
        <taxon>Blautia</taxon>
    </lineage>
</organism>
<comment type="subcellular location">
    <subcellularLocation>
        <location evidence="1">Cell membrane</location>
        <topology evidence="1">Multi-pass membrane protein</topology>
    </subcellularLocation>
</comment>
<keyword evidence="6" id="KW-0441">Lipid A biosynthesis</keyword>
<evidence type="ECO:0000256" key="5">
    <source>
        <dbReference type="ARBA" id="ARBA00022519"/>
    </source>
</evidence>
<dbReference type="Proteomes" id="UP001473063">
    <property type="component" value="Unassembled WGS sequence"/>
</dbReference>
<evidence type="ECO:0000256" key="10">
    <source>
        <dbReference type="ARBA" id="ARBA00023098"/>
    </source>
</evidence>
<evidence type="ECO:0000256" key="1">
    <source>
        <dbReference type="ARBA" id="ARBA00004651"/>
    </source>
</evidence>
<feature type="domain" description="EamA" evidence="13">
    <location>
        <begin position="45"/>
        <end position="113"/>
    </location>
</feature>
<keyword evidence="7 12" id="KW-0812">Transmembrane</keyword>
<evidence type="ECO:0000256" key="11">
    <source>
        <dbReference type="ARBA" id="ARBA00023136"/>
    </source>
</evidence>
<evidence type="ECO:0000256" key="8">
    <source>
        <dbReference type="ARBA" id="ARBA00022985"/>
    </source>
</evidence>
<comment type="caution">
    <text evidence="14">The sequence shown here is derived from an EMBL/GenBank/DDBJ whole genome shotgun (WGS) entry which is preliminary data.</text>
</comment>
<dbReference type="PANTHER" id="PTHR30561:SF9">
    <property type="entry name" value="4-AMINO-4-DEOXY-L-ARABINOSE-PHOSPHOUNDECAPRENOL FLIPPASE SUBUNIT ARNF-RELATED"/>
    <property type="match status" value="1"/>
</dbReference>
<comment type="similarity">
    <text evidence="2">Belongs to the EamA transporter family.</text>
</comment>
<evidence type="ECO:0000313" key="14">
    <source>
        <dbReference type="EMBL" id="MEQ2371327.1"/>
    </source>
</evidence>
<protein>
    <submittedName>
        <fullName evidence="14">SMR family transporter</fullName>
    </submittedName>
</protein>
<evidence type="ECO:0000256" key="7">
    <source>
        <dbReference type="ARBA" id="ARBA00022692"/>
    </source>
</evidence>
<sequence>MSTLTGAICLLLVSVFISSVSQILLKKAADRTYENHLREYLNPLVIFSYGMFFCSVILTMLALKKVPLSMQPILESTGYIFVAVMGYIFLKERLNRRKMAGIALILVGIIIFSL</sequence>
<feature type="transmembrane region" description="Helical" evidence="12">
    <location>
        <begin position="41"/>
        <end position="61"/>
    </location>
</feature>
<keyword evidence="8" id="KW-0448">Lipopolysaccharide biosynthesis</keyword>
<keyword evidence="10" id="KW-0443">Lipid metabolism</keyword>
<evidence type="ECO:0000259" key="13">
    <source>
        <dbReference type="Pfam" id="PF00892"/>
    </source>
</evidence>
<evidence type="ECO:0000256" key="2">
    <source>
        <dbReference type="ARBA" id="ARBA00007362"/>
    </source>
</evidence>
<dbReference type="PANTHER" id="PTHR30561">
    <property type="entry name" value="SMR FAMILY PROTON-DEPENDENT DRUG EFFLUX TRANSPORTER SUGE"/>
    <property type="match status" value="1"/>
</dbReference>
<keyword evidence="15" id="KW-1185">Reference proteome</keyword>
<dbReference type="Pfam" id="PF00892">
    <property type="entry name" value="EamA"/>
    <property type="match status" value="1"/>
</dbReference>
<keyword evidence="3" id="KW-1003">Cell membrane</keyword>
<dbReference type="RefSeq" id="WP_178643452.1">
    <property type="nucleotide sequence ID" value="NZ_JBBMEJ010000011.1"/>
</dbReference>
<evidence type="ECO:0000313" key="15">
    <source>
        <dbReference type="Proteomes" id="UP001473063"/>
    </source>
</evidence>
<dbReference type="InterPro" id="IPR000620">
    <property type="entry name" value="EamA_dom"/>
</dbReference>
<name>A0ABV1BFC4_9FIRM</name>
<evidence type="ECO:0000256" key="4">
    <source>
        <dbReference type="ARBA" id="ARBA00022516"/>
    </source>
</evidence>
<dbReference type="InterPro" id="IPR037185">
    <property type="entry name" value="EmrE-like"/>
</dbReference>